<evidence type="ECO:0000256" key="1">
    <source>
        <dbReference type="ARBA" id="ARBA00022679"/>
    </source>
</evidence>
<dbReference type="Proteomes" id="UP001243364">
    <property type="component" value="Unassembled WGS sequence"/>
</dbReference>
<dbReference type="Pfam" id="PF00583">
    <property type="entry name" value="Acetyltransf_1"/>
    <property type="match status" value="2"/>
</dbReference>
<dbReference type="Gene3D" id="3.40.630.30">
    <property type="match status" value="1"/>
</dbReference>
<dbReference type="EC" id="2.3.1.189" evidence="4"/>
<dbReference type="PANTHER" id="PTHR43877:SF2">
    <property type="entry name" value="AMINOALKYLPHOSPHONATE N-ACETYLTRANSFERASE-RELATED"/>
    <property type="match status" value="1"/>
</dbReference>
<keyword evidence="1 4" id="KW-0808">Transferase</keyword>
<dbReference type="GO" id="GO:0035447">
    <property type="term" value="F:mycothiol synthase activity"/>
    <property type="evidence" value="ECO:0007669"/>
    <property type="project" value="UniProtKB-EC"/>
</dbReference>
<sequence length="311" mass="34355">MSASPFFRSQAGYRSRPATTADAREIHRLVAACEHRLHDRATTDADGIAADLRQPGLDLAYDTVLVHDDGGRLAGWAWVRGRRSTVDVHPDHLGRGLGRSLLAWAEARARRRGGDRLAQTVSDSDRAAVALLRSSGYSPLVTEWLLEIAMPEEPVVPEPPEGILVRPFRPGDGHAVHRLAEDAFDEWQQRRQSYEEWALHTVGRATFEPAASPIAFAGDRMVGAVLSLNGPGGDEGYVERVAVRHDHRNRGIARMLLREAFRAFYVNGMRTCTLWTHSDTGALSLYKRIGMTVRRSSTVYSKELAPGTTGD</sequence>
<dbReference type="PROSITE" id="PS51186">
    <property type="entry name" value="GNAT"/>
    <property type="match status" value="2"/>
</dbReference>
<evidence type="ECO:0000313" key="5">
    <source>
        <dbReference type="Proteomes" id="UP001243364"/>
    </source>
</evidence>
<dbReference type="SUPFAM" id="SSF55729">
    <property type="entry name" value="Acyl-CoA N-acyltransferases (Nat)"/>
    <property type="match status" value="2"/>
</dbReference>
<dbReference type="InterPro" id="IPR050832">
    <property type="entry name" value="Bact_Acetyltransf"/>
</dbReference>
<keyword evidence="5" id="KW-1185">Reference proteome</keyword>
<keyword evidence="2 4" id="KW-0012">Acyltransferase</keyword>
<reference evidence="4 5" key="1">
    <citation type="submission" date="2023-07" db="EMBL/GenBank/DDBJ databases">
        <title>Comparative genomics of wheat-associated soil bacteria to identify genetic determinants of phenazine resistance.</title>
        <authorList>
            <person name="Mouncey N."/>
        </authorList>
    </citation>
    <scope>NUCLEOTIDE SEQUENCE [LARGE SCALE GENOMIC DNA]</scope>
    <source>
        <strain evidence="4 5">W4I19-2</strain>
    </source>
</reference>
<name>A0ABU0QCQ6_STRAH</name>
<gene>
    <name evidence="4" type="ORF">QFZ56_007409</name>
</gene>
<accession>A0ABU0QCQ6</accession>
<dbReference type="PANTHER" id="PTHR43877">
    <property type="entry name" value="AMINOALKYLPHOSPHONATE N-ACETYLTRANSFERASE-RELATED-RELATED"/>
    <property type="match status" value="1"/>
</dbReference>
<evidence type="ECO:0000259" key="3">
    <source>
        <dbReference type="PROSITE" id="PS51186"/>
    </source>
</evidence>
<dbReference type="EMBL" id="JAUSYA010000001">
    <property type="protein sequence ID" value="MDQ0688446.1"/>
    <property type="molecule type" value="Genomic_DNA"/>
</dbReference>
<dbReference type="CDD" id="cd04301">
    <property type="entry name" value="NAT_SF"/>
    <property type="match status" value="2"/>
</dbReference>
<dbReference type="RefSeq" id="WP_307049019.1">
    <property type="nucleotide sequence ID" value="NZ_JAUSYA010000001.1"/>
</dbReference>
<comment type="caution">
    <text evidence="4">The sequence shown here is derived from an EMBL/GenBank/DDBJ whole genome shotgun (WGS) entry which is preliminary data.</text>
</comment>
<evidence type="ECO:0000256" key="2">
    <source>
        <dbReference type="ARBA" id="ARBA00023315"/>
    </source>
</evidence>
<feature type="domain" description="N-acetyltransferase" evidence="3">
    <location>
        <begin position="13"/>
        <end position="157"/>
    </location>
</feature>
<evidence type="ECO:0000313" key="4">
    <source>
        <dbReference type="EMBL" id="MDQ0688446.1"/>
    </source>
</evidence>
<dbReference type="InterPro" id="IPR000182">
    <property type="entry name" value="GNAT_dom"/>
</dbReference>
<dbReference type="InterPro" id="IPR016181">
    <property type="entry name" value="Acyl_CoA_acyltransferase"/>
</dbReference>
<protein>
    <submittedName>
        <fullName evidence="4">Mycothiol synthase</fullName>
        <ecNumber evidence="4">2.3.1.189</ecNumber>
    </submittedName>
</protein>
<organism evidence="4 5">
    <name type="scientific">Streptomyces achromogenes</name>
    <dbReference type="NCBI Taxonomy" id="67255"/>
    <lineage>
        <taxon>Bacteria</taxon>
        <taxon>Bacillati</taxon>
        <taxon>Actinomycetota</taxon>
        <taxon>Actinomycetes</taxon>
        <taxon>Kitasatosporales</taxon>
        <taxon>Streptomycetaceae</taxon>
        <taxon>Streptomyces</taxon>
    </lineage>
</organism>
<feature type="domain" description="N-acetyltransferase" evidence="3">
    <location>
        <begin position="163"/>
        <end position="311"/>
    </location>
</feature>
<proteinExistence type="predicted"/>